<comment type="caution">
    <text evidence="2">The sequence shown here is derived from an EMBL/GenBank/DDBJ whole genome shotgun (WGS) entry which is preliminary data.</text>
</comment>
<feature type="chain" id="PRO_5015630334" description="DUF3617 domain-containing protein" evidence="1">
    <location>
        <begin position="18"/>
        <end position="119"/>
    </location>
</feature>
<sequence length="119" mass="12876">MIRLALAFIALGLPAVAQEPAPWVGIWAADPEWCAFSDSIGQQETTPIRITEVEFQGYENRCEITATHPLQVLPGAELVMRCEAEGEVMEDTRLVIADAPGSLLMLAGGGEPVRLTRCP</sequence>
<feature type="signal peptide" evidence="1">
    <location>
        <begin position="1"/>
        <end position="17"/>
    </location>
</feature>
<evidence type="ECO:0008006" key="4">
    <source>
        <dbReference type="Google" id="ProtNLM"/>
    </source>
</evidence>
<evidence type="ECO:0000313" key="2">
    <source>
        <dbReference type="EMBL" id="PTE20920.1"/>
    </source>
</evidence>
<dbReference type="EMBL" id="PZKG01000075">
    <property type="protein sequence ID" value="PTE20920.1"/>
    <property type="molecule type" value="Genomic_DNA"/>
</dbReference>
<dbReference type="Proteomes" id="UP000241010">
    <property type="component" value="Unassembled WGS sequence"/>
</dbReference>
<accession>A0A2T4JSN2</accession>
<dbReference type="RefSeq" id="WP_107664690.1">
    <property type="nucleotide sequence ID" value="NZ_PZKG01000075.1"/>
</dbReference>
<evidence type="ECO:0000256" key="1">
    <source>
        <dbReference type="SAM" id="SignalP"/>
    </source>
</evidence>
<keyword evidence="3" id="KW-1185">Reference proteome</keyword>
<proteinExistence type="predicted"/>
<keyword evidence="1" id="KW-0732">Signal</keyword>
<reference evidence="2 3" key="1">
    <citation type="submission" date="2018-03" db="EMBL/GenBank/DDBJ databases">
        <title>Cereibacter changlensis.</title>
        <authorList>
            <person name="Meyer T.E."/>
            <person name="Miller S."/>
            <person name="Lodha T."/>
            <person name="Gandham S."/>
            <person name="Chintalapati S."/>
            <person name="Chintalapati V.R."/>
        </authorList>
    </citation>
    <scope>NUCLEOTIDE SEQUENCE [LARGE SCALE GENOMIC DNA]</scope>
    <source>
        <strain evidence="2 3">JA139</strain>
    </source>
</reference>
<dbReference type="OrthoDB" id="6164713at2"/>
<name>A0A2T4JSN2_9RHOB</name>
<evidence type="ECO:0000313" key="3">
    <source>
        <dbReference type="Proteomes" id="UP000241010"/>
    </source>
</evidence>
<gene>
    <name evidence="2" type="ORF">C5F48_14915</name>
</gene>
<organism evidence="2 3">
    <name type="scientific">Cereibacter changlensis JA139</name>
    <dbReference type="NCBI Taxonomy" id="1188249"/>
    <lineage>
        <taxon>Bacteria</taxon>
        <taxon>Pseudomonadati</taxon>
        <taxon>Pseudomonadota</taxon>
        <taxon>Alphaproteobacteria</taxon>
        <taxon>Rhodobacterales</taxon>
        <taxon>Paracoccaceae</taxon>
        <taxon>Cereibacter</taxon>
    </lineage>
</organism>
<protein>
    <recommendedName>
        <fullName evidence="4">DUF3617 domain-containing protein</fullName>
    </recommendedName>
</protein>
<dbReference type="AlphaFoldDB" id="A0A2T4JSN2"/>